<evidence type="ECO:0000313" key="1">
    <source>
        <dbReference type="EMBL" id="CAB4627564.1"/>
    </source>
</evidence>
<name>A0A6J6IT03_9ZZZZ</name>
<dbReference type="AlphaFoldDB" id="A0A6J6IT03"/>
<dbReference type="Pfam" id="PF10094">
    <property type="entry name" value="DUF2332"/>
    <property type="match status" value="1"/>
</dbReference>
<proteinExistence type="predicted"/>
<protein>
    <submittedName>
        <fullName evidence="1">Unannotated protein</fullName>
    </submittedName>
</protein>
<organism evidence="1">
    <name type="scientific">freshwater metagenome</name>
    <dbReference type="NCBI Taxonomy" id="449393"/>
    <lineage>
        <taxon>unclassified sequences</taxon>
        <taxon>metagenomes</taxon>
        <taxon>ecological metagenomes</taxon>
    </lineage>
</organism>
<dbReference type="InterPro" id="IPR011200">
    <property type="entry name" value="UCP012608"/>
</dbReference>
<dbReference type="EMBL" id="CAEZVJ010000048">
    <property type="protein sequence ID" value="CAB4627564.1"/>
    <property type="molecule type" value="Genomic_DNA"/>
</dbReference>
<gene>
    <name evidence="1" type="ORF">UFOPK1961_00555</name>
</gene>
<dbReference type="Pfam" id="PF11662">
    <property type="entry name" value="DUF3263"/>
    <property type="match status" value="1"/>
</dbReference>
<accession>A0A6J6IT03</accession>
<dbReference type="InterPro" id="IPR021678">
    <property type="entry name" value="DUF3263"/>
</dbReference>
<sequence length="407" mass="44763">MHTIKLGNMANSERERTADWFRRFAHAEGAESPRYRDWALGIADDDELLALVEKLPLSKRQPVLVLTCARVAGVPLRPFETARGDFFALWPAIAKLARTRSTQTNDPRRCTPILVALDRISGPIALVEVGASAGLTLFPDRYTYIWNAPGRSVTSHPVDGPSTVSLVADIEGWGANPPRRPNIVHREGIDLTPLDVTNSADRDWLEALVWPEQAERLALVRAAAGIVATSPAMLTAGDAVVEIRAAVARARKAAPTATIVVSSPAVLVYLDPAEREKFATYCARAKVRWISLDGRRVVPRIGDAADERGIDGDFLLSLDSIPIASIDPLGRHVTVYGSSGLSPGDVDVIEFERENWGPTQSKESLVRKVWNLPLVRYYQRLYGIMESTAARRYDPILVRSFAETSKL</sequence>
<reference evidence="1" key="1">
    <citation type="submission" date="2020-05" db="EMBL/GenBank/DDBJ databases">
        <authorList>
            <person name="Chiriac C."/>
            <person name="Salcher M."/>
            <person name="Ghai R."/>
            <person name="Kavagutti S V."/>
        </authorList>
    </citation>
    <scope>NUCLEOTIDE SEQUENCE</scope>
</reference>